<dbReference type="OrthoDB" id="9797498at2"/>
<dbReference type="PANTHER" id="PTHR43135">
    <property type="entry name" value="ALPHA-D-RIBOSE 1-METHYLPHOSPHONATE 5-TRIPHOSPHATE DIPHOSPHATASE"/>
    <property type="match status" value="1"/>
</dbReference>
<dbReference type="Gene3D" id="2.30.40.10">
    <property type="entry name" value="Urease, subunit C, domain 1"/>
    <property type="match status" value="1"/>
</dbReference>
<dbReference type="CDD" id="cd01299">
    <property type="entry name" value="Met_dep_hydrolase_A"/>
    <property type="match status" value="1"/>
</dbReference>
<proteinExistence type="predicted"/>
<protein>
    <submittedName>
        <fullName evidence="2">Imidazolonepropionase related amidohydrolase [Lactobacillus buchneri CD034]</fullName>
    </submittedName>
</protein>
<evidence type="ECO:0000313" key="3">
    <source>
        <dbReference type="Proteomes" id="UP000289996"/>
    </source>
</evidence>
<evidence type="ECO:0000313" key="2">
    <source>
        <dbReference type="EMBL" id="VDG27139.1"/>
    </source>
</evidence>
<dbReference type="SUPFAM" id="SSF51338">
    <property type="entry name" value="Composite domain of metallo-dependent hydrolases"/>
    <property type="match status" value="1"/>
</dbReference>
<dbReference type="GO" id="GO:0016810">
    <property type="term" value="F:hydrolase activity, acting on carbon-nitrogen (but not peptide) bonds"/>
    <property type="evidence" value="ECO:0007669"/>
    <property type="project" value="InterPro"/>
</dbReference>
<dbReference type="InterPro" id="IPR051781">
    <property type="entry name" value="Metallo-dep_Hydrolase"/>
</dbReference>
<reference evidence="2 3" key="1">
    <citation type="submission" date="2018-11" db="EMBL/GenBank/DDBJ databases">
        <authorList>
            <person name="Wuyts S."/>
        </authorList>
    </citation>
    <scope>NUCLEOTIDE SEQUENCE [LARGE SCALE GENOMIC DNA]</scope>
    <source>
        <strain evidence="2">Lactobacillus mudanjiangensis AMBF249</strain>
    </source>
</reference>
<dbReference type="PANTHER" id="PTHR43135:SF3">
    <property type="entry name" value="ALPHA-D-RIBOSE 1-METHYLPHOSPHONATE 5-TRIPHOSPHATE DIPHOSPHATASE"/>
    <property type="match status" value="1"/>
</dbReference>
<sequence>MTTTFKNCTLFDGIQPTLQTQAWFTVTGDGKISVLGTGNAPLSDHTIDLKGQYVMPGLINAHTHITMNPAVGSGDTGVDVVTATVRAVNSLHTLLKSGVTYIRECGCTFNIDVVLEQLRADGKLSQVPHILPSGQPFSITGGHGDLPNFGKLVDSPDEMRKAVRTALRDGVKAVKLMATGGVMTPGDFMDDPQLTIPEMQVAVAEAHHKGHIVAAHAEGNPGIFNALKAGVDSIEHGCYVNDDEIDRMLEQGTYLTPTFVAAWTIPTFGPGKLPDWEVKKSTDAWDDICHNVMHAWDRGVKITLGTDAGTPFNDFSMTPVEFQLMVENGATPFDALKTSHNSAVLMQIDDDYGSLTPQHYADFLVLHDNPLADVKAVQQPDKLVYQNGHQVY</sequence>
<accession>A0A660E4Z0</accession>
<keyword evidence="3" id="KW-1185">Reference proteome</keyword>
<name>A0A660E4Z0_9LACO</name>
<dbReference type="InterPro" id="IPR011059">
    <property type="entry name" value="Metal-dep_hydrolase_composite"/>
</dbReference>
<gene>
    <name evidence="2" type="ORF">MUDAN_MDHGFNIF_02116</name>
</gene>
<dbReference type="AlphaFoldDB" id="A0A660E4Z0"/>
<dbReference type="EMBL" id="UYIG01000002">
    <property type="protein sequence ID" value="VDG27139.1"/>
    <property type="molecule type" value="Genomic_DNA"/>
</dbReference>
<feature type="domain" description="Amidohydrolase-related" evidence="1">
    <location>
        <begin position="53"/>
        <end position="380"/>
    </location>
</feature>
<evidence type="ECO:0000259" key="1">
    <source>
        <dbReference type="Pfam" id="PF01979"/>
    </source>
</evidence>
<dbReference type="Pfam" id="PF01979">
    <property type="entry name" value="Amidohydro_1"/>
    <property type="match status" value="1"/>
</dbReference>
<dbReference type="SUPFAM" id="SSF51556">
    <property type="entry name" value="Metallo-dependent hydrolases"/>
    <property type="match status" value="1"/>
</dbReference>
<dbReference type="InterPro" id="IPR032466">
    <property type="entry name" value="Metal_Hydrolase"/>
</dbReference>
<dbReference type="RefSeq" id="WP_130851330.1">
    <property type="nucleotide sequence ID" value="NZ_UYIG01000002.1"/>
</dbReference>
<dbReference type="Gene3D" id="3.20.20.140">
    <property type="entry name" value="Metal-dependent hydrolases"/>
    <property type="match status" value="1"/>
</dbReference>
<organism evidence="2 3">
    <name type="scientific">Lactiplantibacillus mudanjiangensis</name>
    <dbReference type="NCBI Taxonomy" id="1296538"/>
    <lineage>
        <taxon>Bacteria</taxon>
        <taxon>Bacillati</taxon>
        <taxon>Bacillota</taxon>
        <taxon>Bacilli</taxon>
        <taxon>Lactobacillales</taxon>
        <taxon>Lactobacillaceae</taxon>
        <taxon>Lactiplantibacillus</taxon>
    </lineage>
</organism>
<dbReference type="InterPro" id="IPR057744">
    <property type="entry name" value="OTAase-like"/>
</dbReference>
<dbReference type="InterPro" id="IPR006680">
    <property type="entry name" value="Amidohydro-rel"/>
</dbReference>
<keyword evidence="2" id="KW-0378">Hydrolase</keyword>
<dbReference type="Proteomes" id="UP000289996">
    <property type="component" value="Unassembled WGS sequence"/>
</dbReference>